<dbReference type="AlphaFoldDB" id="A0A374MN10"/>
<evidence type="ECO:0000256" key="1">
    <source>
        <dbReference type="SAM" id="MobiDB-lite"/>
    </source>
</evidence>
<reference evidence="3 4" key="1">
    <citation type="submission" date="2018-08" db="EMBL/GenBank/DDBJ databases">
        <title>A genome reference for cultivated species of the human gut microbiota.</title>
        <authorList>
            <person name="Zou Y."/>
            <person name="Xue W."/>
            <person name="Luo G."/>
        </authorList>
    </citation>
    <scope>NUCLEOTIDE SEQUENCE [LARGE SCALE GENOMIC DNA]</scope>
    <source>
        <strain evidence="3 4">TM10-17</strain>
    </source>
</reference>
<evidence type="ECO:0000259" key="2">
    <source>
        <dbReference type="Pfam" id="PF19556"/>
    </source>
</evidence>
<evidence type="ECO:0000313" key="4">
    <source>
        <dbReference type="Proteomes" id="UP000263754"/>
    </source>
</evidence>
<dbReference type="RefSeq" id="WP_117963633.1">
    <property type="nucleotide sequence ID" value="NZ_QSOF01000028.1"/>
</dbReference>
<dbReference type="Proteomes" id="UP000263754">
    <property type="component" value="Unassembled WGS sequence"/>
</dbReference>
<proteinExistence type="predicted"/>
<dbReference type="NCBIfam" id="TIGR03741">
    <property type="entry name" value="PRTRC_E"/>
    <property type="match status" value="1"/>
</dbReference>
<organism evidence="3 4">
    <name type="scientific">Bacteroides uniformis</name>
    <dbReference type="NCBI Taxonomy" id="820"/>
    <lineage>
        <taxon>Bacteria</taxon>
        <taxon>Pseudomonadati</taxon>
        <taxon>Bacteroidota</taxon>
        <taxon>Bacteroidia</taxon>
        <taxon>Bacteroidales</taxon>
        <taxon>Bacteroidaceae</taxon>
        <taxon>Bacteroides</taxon>
    </lineage>
</organism>
<feature type="compositionally biased region" description="Basic and acidic residues" evidence="1">
    <location>
        <begin position="151"/>
        <end position="166"/>
    </location>
</feature>
<feature type="compositionally biased region" description="Low complexity" evidence="1">
    <location>
        <begin position="89"/>
        <end position="103"/>
    </location>
</feature>
<dbReference type="Pfam" id="PF19556">
    <property type="entry name" value="PRTRC_E"/>
    <property type="match status" value="1"/>
</dbReference>
<name>A0A374MN10_BACUN</name>
<evidence type="ECO:0000313" key="3">
    <source>
        <dbReference type="EMBL" id="RGI72851.1"/>
    </source>
</evidence>
<feature type="compositionally biased region" description="Polar residues" evidence="1">
    <location>
        <begin position="180"/>
        <end position="189"/>
    </location>
</feature>
<feature type="compositionally biased region" description="Basic and acidic residues" evidence="1">
    <location>
        <begin position="104"/>
        <end position="115"/>
    </location>
</feature>
<feature type="domain" description="ParB-related ThiF-related cassette protein E" evidence="2">
    <location>
        <begin position="2"/>
        <end position="172"/>
    </location>
</feature>
<accession>A0A374MN10</accession>
<sequence length="338" mass="37480">MFFQTIYQMMTPGTDLSIHIRKVEDKLSVAVMPRRNSLKEEVQQKMVPLVLSGNPYELDSAFLQAIMQPLQKVQGLLVNAENFEKQAAQAAANGKNGKGSASAESKEAREKREKMEKLLAKADDAFKNARYQETLTWLRQARALAPGGKQGEIDSRMKEVQKKADEGSLFAGMSPEAQPAATQTSQPENGIQPAAPQPVPQSAPQQAVSSTVYNQPEPSQPAVRTTDRSGFRQPTVQPAMFPPQQPHPAAGQHGVSRQPGMTSQPRTNGLQPVTPETGFAGENYPYANGQQSFDSFGFDPEEEDDRELLREDPYAEYLDFPEEYRMRDQAQQAEMVYC</sequence>
<dbReference type="InterPro" id="IPR022273">
    <property type="entry name" value="PRTRC_protein-E"/>
</dbReference>
<feature type="region of interest" description="Disordered" evidence="1">
    <location>
        <begin position="89"/>
        <end position="115"/>
    </location>
</feature>
<gene>
    <name evidence="3" type="ORF">DXD90_16715</name>
</gene>
<feature type="region of interest" description="Disordered" evidence="1">
    <location>
        <begin position="144"/>
        <end position="315"/>
    </location>
</feature>
<feature type="compositionally biased region" description="Polar residues" evidence="1">
    <location>
        <begin position="259"/>
        <end position="271"/>
    </location>
</feature>
<protein>
    <submittedName>
        <fullName evidence="3">PRTRC system protein E</fullName>
    </submittedName>
</protein>
<dbReference type="EMBL" id="QSOF01000028">
    <property type="protein sequence ID" value="RGI72851.1"/>
    <property type="molecule type" value="Genomic_DNA"/>
</dbReference>
<comment type="caution">
    <text evidence="3">The sequence shown here is derived from an EMBL/GenBank/DDBJ whole genome shotgun (WGS) entry which is preliminary data.</text>
</comment>